<dbReference type="SUPFAM" id="SSF53474">
    <property type="entry name" value="alpha/beta-Hydrolases"/>
    <property type="match status" value="1"/>
</dbReference>
<name>A0A7U6QZI6_9FUSO</name>
<dbReference type="KEGG" id="lwd:JCM16777_1408"/>
<proteinExistence type="predicted"/>
<evidence type="ECO:0000313" key="2">
    <source>
        <dbReference type="EMBL" id="BBM43158.1"/>
    </source>
</evidence>
<reference evidence="2 3" key="1">
    <citation type="submission" date="2019-07" db="EMBL/GenBank/DDBJ databases">
        <title>Complete Genome Sequence of Leptotrichia wadei Strain JCM16777.</title>
        <authorList>
            <person name="Watanabe S."/>
            <person name="Cui L."/>
        </authorList>
    </citation>
    <scope>NUCLEOTIDE SEQUENCE [LARGE SCALE GENOMIC DNA]</scope>
    <source>
        <strain evidence="2 3">JCM16777</strain>
    </source>
</reference>
<feature type="domain" description="Carboxylesterase type B" evidence="1">
    <location>
        <begin position="3"/>
        <end position="81"/>
    </location>
</feature>
<gene>
    <name evidence="2" type="ORF">JCM16777_1408</name>
</gene>
<evidence type="ECO:0000313" key="3">
    <source>
        <dbReference type="Proteomes" id="UP000321943"/>
    </source>
</evidence>
<evidence type="ECO:0000259" key="1">
    <source>
        <dbReference type="Pfam" id="PF00135"/>
    </source>
</evidence>
<sequence length="94" mass="10966">MSFHTAEIPFVFNDIDKIEGLIKVREKEAYKLAGKISQVWINFARTGNPNAEGLPKWEPYNRKNGTVMIFNDKSEIRHKHDEELMRLLAPGYNF</sequence>
<protein>
    <submittedName>
        <fullName evidence="2">Carboxylesterase type B</fullName>
    </submittedName>
</protein>
<dbReference type="EMBL" id="AP019829">
    <property type="protein sequence ID" value="BBM43158.1"/>
    <property type="molecule type" value="Genomic_DNA"/>
</dbReference>
<accession>A0A7U6QZI6</accession>
<dbReference type="Proteomes" id="UP000321943">
    <property type="component" value="Chromosome"/>
</dbReference>
<dbReference type="InterPro" id="IPR002018">
    <property type="entry name" value="CarbesteraseB"/>
</dbReference>
<dbReference type="Pfam" id="PF00135">
    <property type="entry name" value="COesterase"/>
    <property type="match status" value="1"/>
</dbReference>
<dbReference type="InterPro" id="IPR029058">
    <property type="entry name" value="AB_hydrolase_fold"/>
</dbReference>
<dbReference type="AlphaFoldDB" id="A0A7U6QZI6"/>
<dbReference type="Gene3D" id="3.40.50.1820">
    <property type="entry name" value="alpha/beta hydrolase"/>
    <property type="match status" value="1"/>
</dbReference>
<organism evidence="2 3">
    <name type="scientific">Leptotrichia wadei</name>
    <dbReference type="NCBI Taxonomy" id="157687"/>
    <lineage>
        <taxon>Bacteria</taxon>
        <taxon>Fusobacteriati</taxon>
        <taxon>Fusobacteriota</taxon>
        <taxon>Fusobacteriia</taxon>
        <taxon>Fusobacteriales</taxon>
        <taxon>Leptotrichiaceae</taxon>
        <taxon>Leptotrichia</taxon>
    </lineage>
</organism>